<feature type="transmembrane region" description="Helical" evidence="3">
    <location>
        <begin position="375"/>
        <end position="397"/>
    </location>
</feature>
<feature type="compositionally biased region" description="Polar residues" evidence="2">
    <location>
        <begin position="852"/>
        <end position="863"/>
    </location>
</feature>
<feature type="compositionally biased region" description="Polar residues" evidence="2">
    <location>
        <begin position="799"/>
        <end position="812"/>
    </location>
</feature>
<feature type="transmembrane region" description="Helical" evidence="3">
    <location>
        <begin position="403"/>
        <end position="421"/>
    </location>
</feature>
<evidence type="ECO:0000256" key="3">
    <source>
        <dbReference type="SAM" id="Phobius"/>
    </source>
</evidence>
<feature type="transmembrane region" description="Helical" evidence="3">
    <location>
        <begin position="1327"/>
        <end position="1346"/>
    </location>
</feature>
<feature type="compositionally biased region" description="Polar residues" evidence="2">
    <location>
        <begin position="2570"/>
        <end position="2589"/>
    </location>
</feature>
<feature type="region of interest" description="Disordered" evidence="2">
    <location>
        <begin position="2053"/>
        <end position="2091"/>
    </location>
</feature>
<feature type="region of interest" description="Disordered" evidence="2">
    <location>
        <begin position="2398"/>
        <end position="2432"/>
    </location>
</feature>
<reference evidence="6" key="1">
    <citation type="journal article" date="2018" name="Nat. Microbiol.">
        <title>Leveraging single-cell genomics to expand the fungal tree of life.</title>
        <authorList>
            <person name="Ahrendt S.R."/>
            <person name="Quandt C.A."/>
            <person name="Ciobanu D."/>
            <person name="Clum A."/>
            <person name="Salamov A."/>
            <person name="Andreopoulos B."/>
            <person name="Cheng J.F."/>
            <person name="Woyke T."/>
            <person name="Pelin A."/>
            <person name="Henrissat B."/>
            <person name="Reynolds N.K."/>
            <person name="Benny G.L."/>
            <person name="Smith M.E."/>
            <person name="James T.Y."/>
            <person name="Grigoriev I.V."/>
        </authorList>
    </citation>
    <scope>NUCLEOTIDE SEQUENCE [LARGE SCALE GENOMIC DNA]</scope>
    <source>
        <strain evidence="6">RSA 468</strain>
    </source>
</reference>
<accession>A0A4P9ZY08</accession>
<dbReference type="PANTHER" id="PTHR13037:SF24">
    <property type="entry name" value="POLYCOMB PROTEIN PCL-RELATED"/>
    <property type="match status" value="1"/>
</dbReference>
<keyword evidence="3" id="KW-0812">Transmembrane</keyword>
<feature type="compositionally biased region" description="Low complexity" evidence="2">
    <location>
        <begin position="493"/>
        <end position="503"/>
    </location>
</feature>
<dbReference type="PANTHER" id="PTHR13037">
    <property type="entry name" value="FORMIN"/>
    <property type="match status" value="1"/>
</dbReference>
<feature type="transmembrane region" description="Helical" evidence="3">
    <location>
        <begin position="955"/>
        <end position="975"/>
    </location>
</feature>
<keyword evidence="1" id="KW-0945">Host-virus interaction</keyword>
<feature type="signal peptide" evidence="4">
    <location>
        <begin position="1"/>
        <end position="30"/>
    </location>
</feature>
<feature type="compositionally biased region" description="Basic and acidic residues" evidence="2">
    <location>
        <begin position="2173"/>
        <end position="2184"/>
    </location>
</feature>
<feature type="compositionally biased region" description="Low complexity" evidence="2">
    <location>
        <begin position="646"/>
        <end position="659"/>
    </location>
</feature>
<feature type="transmembrane region" description="Helical" evidence="3">
    <location>
        <begin position="335"/>
        <end position="354"/>
    </location>
</feature>
<dbReference type="Proteomes" id="UP000268162">
    <property type="component" value="Unassembled WGS sequence"/>
</dbReference>
<keyword evidence="3" id="KW-1133">Transmembrane helix</keyword>
<evidence type="ECO:0000313" key="6">
    <source>
        <dbReference type="Proteomes" id="UP000268162"/>
    </source>
</evidence>
<feature type="transmembrane region" description="Helical" evidence="3">
    <location>
        <begin position="256"/>
        <end position="277"/>
    </location>
</feature>
<feature type="transmembrane region" description="Helical" evidence="3">
    <location>
        <begin position="1257"/>
        <end position="1281"/>
    </location>
</feature>
<feature type="compositionally biased region" description="Polar residues" evidence="2">
    <location>
        <begin position="1007"/>
        <end position="1035"/>
    </location>
</feature>
<feature type="region of interest" description="Disordered" evidence="2">
    <location>
        <begin position="135"/>
        <end position="168"/>
    </location>
</feature>
<keyword evidence="6" id="KW-1185">Reference proteome</keyword>
<keyword evidence="4" id="KW-0732">Signal</keyword>
<feature type="compositionally biased region" description="Polar residues" evidence="2">
    <location>
        <begin position="2401"/>
        <end position="2411"/>
    </location>
</feature>
<evidence type="ECO:0000256" key="1">
    <source>
        <dbReference type="ARBA" id="ARBA00022581"/>
    </source>
</evidence>
<feature type="region of interest" description="Disordered" evidence="2">
    <location>
        <begin position="673"/>
        <end position="722"/>
    </location>
</feature>
<protein>
    <submittedName>
        <fullName evidence="5">Uncharacterized protein</fullName>
    </submittedName>
</protein>
<keyword evidence="3" id="KW-0472">Membrane</keyword>
<gene>
    <name evidence="5" type="ORF">BJ085DRAFT_41559</name>
</gene>
<feature type="region of interest" description="Disordered" evidence="2">
    <location>
        <begin position="197"/>
        <end position="225"/>
    </location>
</feature>
<feature type="region of interest" description="Disordered" evidence="2">
    <location>
        <begin position="2570"/>
        <end position="2596"/>
    </location>
</feature>
<evidence type="ECO:0000313" key="5">
    <source>
        <dbReference type="EMBL" id="RKP37931.1"/>
    </source>
</evidence>
<feature type="region of interest" description="Disordered" evidence="2">
    <location>
        <begin position="635"/>
        <end position="659"/>
    </location>
</feature>
<evidence type="ECO:0000256" key="4">
    <source>
        <dbReference type="SAM" id="SignalP"/>
    </source>
</evidence>
<feature type="region of interest" description="Disordered" evidence="2">
    <location>
        <begin position="481"/>
        <end position="527"/>
    </location>
</feature>
<proteinExistence type="predicted"/>
<feature type="region of interest" description="Disordered" evidence="2">
    <location>
        <begin position="844"/>
        <end position="878"/>
    </location>
</feature>
<evidence type="ECO:0000256" key="2">
    <source>
        <dbReference type="SAM" id="MobiDB-lite"/>
    </source>
</evidence>
<feature type="transmembrane region" description="Helical" evidence="3">
    <location>
        <begin position="75"/>
        <end position="98"/>
    </location>
</feature>
<feature type="transmembrane region" description="Helical" evidence="3">
    <location>
        <begin position="2657"/>
        <end position="2676"/>
    </location>
</feature>
<feature type="region of interest" description="Disordered" evidence="2">
    <location>
        <begin position="2137"/>
        <end position="2184"/>
    </location>
</feature>
<organism evidence="5 6">
    <name type="scientific">Dimargaris cristalligena</name>
    <dbReference type="NCBI Taxonomy" id="215637"/>
    <lineage>
        <taxon>Eukaryota</taxon>
        <taxon>Fungi</taxon>
        <taxon>Fungi incertae sedis</taxon>
        <taxon>Zoopagomycota</taxon>
        <taxon>Kickxellomycotina</taxon>
        <taxon>Dimargaritomycetes</taxon>
        <taxon>Dimargaritales</taxon>
        <taxon>Dimargaritaceae</taxon>
        <taxon>Dimargaris</taxon>
    </lineage>
</organism>
<feature type="region of interest" description="Disordered" evidence="2">
    <location>
        <begin position="998"/>
        <end position="1035"/>
    </location>
</feature>
<name>A0A4P9ZY08_9FUNG</name>
<dbReference type="EMBL" id="ML002428">
    <property type="protein sequence ID" value="RKP37931.1"/>
    <property type="molecule type" value="Genomic_DNA"/>
</dbReference>
<sequence length="2687" mass="297727">MWPAVVSRCLPFALTVCQVLLSTGPALTAAQPDAVPPLSPPVAAAHRPTGGPAAELNPDPDFSYHLFNVVIREHILASFAYLFLFTLYYLTVVLLFPVSPRRPLYGKYTYETQGPNPAQTPRPASVAPSTLVQTGAESVPGSFPVSRSVTPATEPCSPTDKSPSSRLSFPRRISASLSPLFGPDASWQNLFAKPTAAKRSTLSPTTLTPPSPHGARTRTPSPAPRMCRVPTNATRWAHQVSETSIYWSALVPRLSCAYALTVISMEFILLFTTIWLANYRDALTHFRIFPLEISWAHWGHQPNPTAYGRSALPWLPVFSWHDLLDHSLVDTLWHYQAYLTQLGLWFVLPYAYFFTETDPLARFWSRFREALTVTVLIQTLQVILVAVVTLGFLGLTPLVAETWLYYTWQCLLTIPLALWLVPRGMVELWALIRTLPLRFDHQKQLQLKLDIVVCQIQSLERELDHLHWRRRRSLLQEHADMDSDDDGLTTQSRGGAMAGPLGRLGRRRARPSGGKPPLPPRALLSNSMTSPATNYIAGMVGGGHLFSMGQMSPTTLPRLKSRSSEVFRQMMRKFEARSHDFQSRLPRIGSLTGETWADNGRSLVNRSRMFIFGQGETFQQDIRLMGRKLAFPWRRSTGHGRSISDPTDSPSRSRTASSPSCLAFRPLSVSATCGVEPPRSPVSPTGFGRQSPFKSIPSPPSSRVTPVAPKKLSFRPTTTSTSVTPVQDSIEVEGTVRSGFTEVCTLRKRKSKPGLRQSLPAKIGKGDSFGTMSPLIHIENDALHNFGTTPAPLPRDGSHQSQAAAPDVTPNTGARTIRRCVIAPIPPASTLDLRSMLVRRPHTFIGPKESHTTGAASESSSPTIPGAWPTRTPSAPVSPTLPNGRPDFASLSQHLHAATSSLRQTGNQLEERSRDLQLLNLTRNQTFVKRSGELQRLYTDYRFLRQLARRTPWQWNIIFLGATLVSAGLSLGLFINTVASAFLGIFDGDHEFNHWSHFGSDKRRRAPNSQPHTPPTDQSTGSFFSRPTKPQSSRATAANPILIYQGQNITQVTTALKLASQYASVIWQYRPFNSQHFNETFANGQSLDGSLGSPAGNSAGGPLTDFPFSPQNWYRSLLGVWQSARGTTLTAVTDAANPTLAAEVGGQSMGTGNGGGIKSLPVEFPFPFPRRTPRNCSIAESTYPNLGVLSANTLFDRKLTSPVSLPLGFYPRKIPFVLHDTTELDYLTTATLLPHVFSAPNDTSVGVPSPGPLSPHLLYTALGLTQVSLSCFLWLLVMLGLNAAIRSLNRLFIVNPLPSPGSTGSAPVPRHRSLRERYFQFPDLTRLQLRACIAYLFALLTLVHTFPTLCRILGLISPTAWTMATLPLTFPFAYWLEGSETWQTLACWARATYQFLLHWYWVFNTPDRDGGYYLGYSMLRSMVRRGLLRGQRLADTLWRLPEVALIRHTAFRITRKAFRRTLRTIVELYNKWYLRKSPTTAEGAVDTTALSNPTWALLDQTTAIPAPSPSTAWWRQWGMAWVHLLGILTPFMGITPGTHHNVTVGLLPGPHSSGNINTLNGTCPAHWSPLTETCPWGWIHHLTAPSTPKYTETTLSTHQSSALSNTIESHLRPVTTPTSVDTTTIGFAGKQLSWADETMISSDPNLSPIQETQPVVNPPLSPQSEPAVEADLDPALFLPDDPLAPPTDVEPQRLALANLLDQPDYDYAAAWSIWWHWKQTQWSETHQQIRRHRARLTPPTPAAPGRLRGLMDKPWHISRSLWQWLAPSKSPVPRRGVLEGITWPVWNGIFIPPYGSTRVCRDSPQMDQCPVDLVGYREWAVAYRVFCPRSTAIGPRKTWPLVDQARIMAWSLQKRTKRIYDPCQRAVSHGIERVGSFCGQSISTIRRWWEAIHLWAYPPRMAPNPTCTLPLSTTLNSKVSYDSSSAPSVIAGLSTDTSTEPAPSPAWPGIAAIPYHAVRHGLGYLGHWFGYPAPLAENIDSPDLTVEDIPLSSQSTGDMDNDQADRDKHEALRVAAQRRLLQSAQMQLRSLPPTPPPPAPLLFYQIEFGGSDNDHMSDLDEDDDSVGSTSGVRGDYAKHSEQGRGGPQSLPPLCPLVERQYLYYYYLAYYQAVYLRTVDRSLHHEIQELATLAKPASGARKQSGISTASGSGEAETSAIYTSKAEPGDSVEISPRDTNHAIHEKDPDDVDWTELLKDPKFNWGDPKSVWLFWWLWWNRFLEDHHAKPISLDGGPDSLGPSHISWSNITDTALHLTLGVPFPHNTDPESGEALNPEYVRSAYATDGWLATQSEEILRPVASFVFNLLWTVIAISSGSAPSEQYSIWTMFAHNQWWWWRRNRRPLFDFPGGGSSAATMTEAVAQKMNDPLYHYGHNRRETVGTRSELGFDLGGEPYLGFKQPNPLSKASQVSAKPTKADRTNRNSDPYSNKPHPTVPLPLTWYGRFQGPGQNATTWATDWKAWQIQHWIPIVETGRDTAPSTSESSIPTMSMEVNLSDAITTITPAKEVHPFTFTRSGFGAEPLSTSPLQSADLRADADDASAQPMEVELPDSLRLQASTCSAPLCPSSATFPAASSQELPDANTNHSSTPLPWANDPNFAKPNRRHSWLTSPPPTPPLPPLILATAGERGGTQAHHHHYAYHSAWSIPMTMDTSSPSAWISIGLFLFRSALVVLLSFKMTETVVNLFL</sequence>
<feature type="chain" id="PRO_5020189618" evidence="4">
    <location>
        <begin position="31"/>
        <end position="2687"/>
    </location>
</feature>
<feature type="region of interest" description="Disordered" evidence="2">
    <location>
        <begin position="786"/>
        <end position="812"/>
    </location>
</feature>